<proteinExistence type="predicted"/>
<dbReference type="Proteomes" id="UP001151760">
    <property type="component" value="Unassembled WGS sequence"/>
</dbReference>
<sequence length="131" mass="15195">MTMSPNDFPEPENNWANTYATTYQVPAENKLQRKTYDIGKQRIDISGSLCITHWWGLEKEFYINKHSDPSDCEAVRLQMQILSVISGQEHLSETMVVHNEDKSCRGPTSEQAIDILKMKWRFEIRSSSDIK</sequence>
<comment type="caution">
    <text evidence="1">The sequence shown here is derived from an EMBL/GenBank/DDBJ whole genome shotgun (WGS) entry which is preliminary data.</text>
</comment>
<gene>
    <name evidence="1" type="ORF">Tco_0802275</name>
</gene>
<organism evidence="1 2">
    <name type="scientific">Tanacetum coccineum</name>
    <dbReference type="NCBI Taxonomy" id="301880"/>
    <lineage>
        <taxon>Eukaryota</taxon>
        <taxon>Viridiplantae</taxon>
        <taxon>Streptophyta</taxon>
        <taxon>Embryophyta</taxon>
        <taxon>Tracheophyta</taxon>
        <taxon>Spermatophyta</taxon>
        <taxon>Magnoliopsida</taxon>
        <taxon>eudicotyledons</taxon>
        <taxon>Gunneridae</taxon>
        <taxon>Pentapetalae</taxon>
        <taxon>asterids</taxon>
        <taxon>campanulids</taxon>
        <taxon>Asterales</taxon>
        <taxon>Asteraceae</taxon>
        <taxon>Asteroideae</taxon>
        <taxon>Anthemideae</taxon>
        <taxon>Anthemidinae</taxon>
        <taxon>Tanacetum</taxon>
    </lineage>
</organism>
<keyword evidence="2" id="KW-1185">Reference proteome</keyword>
<dbReference type="EMBL" id="BQNB010011798">
    <property type="protein sequence ID" value="GJS95307.1"/>
    <property type="molecule type" value="Genomic_DNA"/>
</dbReference>
<reference evidence="1" key="1">
    <citation type="journal article" date="2022" name="Int. J. Mol. Sci.">
        <title>Draft Genome of Tanacetum Coccineum: Genomic Comparison of Closely Related Tanacetum-Family Plants.</title>
        <authorList>
            <person name="Yamashiro T."/>
            <person name="Shiraishi A."/>
            <person name="Nakayama K."/>
            <person name="Satake H."/>
        </authorList>
    </citation>
    <scope>NUCLEOTIDE SEQUENCE</scope>
</reference>
<accession>A0ABQ5A2J8</accession>
<evidence type="ECO:0000313" key="2">
    <source>
        <dbReference type="Proteomes" id="UP001151760"/>
    </source>
</evidence>
<reference evidence="1" key="2">
    <citation type="submission" date="2022-01" db="EMBL/GenBank/DDBJ databases">
        <authorList>
            <person name="Yamashiro T."/>
            <person name="Shiraishi A."/>
            <person name="Satake H."/>
            <person name="Nakayama K."/>
        </authorList>
    </citation>
    <scope>NUCLEOTIDE SEQUENCE</scope>
</reference>
<name>A0ABQ5A2J8_9ASTR</name>
<evidence type="ECO:0000313" key="1">
    <source>
        <dbReference type="EMBL" id="GJS95307.1"/>
    </source>
</evidence>
<protein>
    <submittedName>
        <fullName evidence="1">Uncharacterized protein</fullName>
    </submittedName>
</protein>